<protein>
    <recommendedName>
        <fullName evidence="4">NAD(+) diphosphatase</fullName>
        <ecNumber evidence="4">3.6.1.22</ecNumber>
    </recommendedName>
</protein>
<comment type="catalytic activity">
    <reaction evidence="9">
        <text>a 5'-end NAD(+)-phospho-ribonucleoside in mRNA + H2O = a 5'-end phospho-adenosine-phospho-ribonucleoside in mRNA + beta-nicotinamide D-ribonucleotide + 2 H(+)</text>
        <dbReference type="Rhea" id="RHEA:60876"/>
        <dbReference type="Rhea" id="RHEA-COMP:15698"/>
        <dbReference type="Rhea" id="RHEA-COMP:15719"/>
        <dbReference type="ChEBI" id="CHEBI:14649"/>
        <dbReference type="ChEBI" id="CHEBI:15377"/>
        <dbReference type="ChEBI" id="CHEBI:15378"/>
        <dbReference type="ChEBI" id="CHEBI:144029"/>
        <dbReference type="ChEBI" id="CHEBI:144051"/>
    </reaction>
    <physiologicalReaction direction="left-to-right" evidence="9">
        <dbReference type="Rhea" id="RHEA:60877"/>
    </physiologicalReaction>
</comment>
<dbReference type="PANTHER" id="PTHR42904">
    <property type="entry name" value="NUDIX HYDROLASE, NUDC SUBFAMILY"/>
    <property type="match status" value="1"/>
</dbReference>
<dbReference type="Gene3D" id="3.90.79.10">
    <property type="entry name" value="Nucleoside Triphosphate Pyrophosphohydrolase"/>
    <property type="match status" value="1"/>
</dbReference>
<dbReference type="CDD" id="cd03429">
    <property type="entry name" value="NUDIX_NADH_pyrophosphatase_Nudt13"/>
    <property type="match status" value="1"/>
</dbReference>
<dbReference type="Gene3D" id="3.90.79.20">
    <property type="match status" value="1"/>
</dbReference>
<dbReference type="InterPro" id="IPR015797">
    <property type="entry name" value="NUDIX_hydrolase-like_dom_sf"/>
</dbReference>
<dbReference type="InterPro" id="IPR000086">
    <property type="entry name" value="NUDIX_hydrolase_dom"/>
</dbReference>
<dbReference type="PROSITE" id="PS00893">
    <property type="entry name" value="NUDIX_BOX"/>
    <property type="match status" value="1"/>
</dbReference>
<dbReference type="InterPro" id="IPR020084">
    <property type="entry name" value="NUDIX_hydrolase_CS"/>
</dbReference>
<dbReference type="GO" id="GO:0035529">
    <property type="term" value="F:NADH pyrophosphatase activity"/>
    <property type="evidence" value="ECO:0007669"/>
    <property type="project" value="TreeGrafter"/>
</dbReference>
<dbReference type="PANTHER" id="PTHR42904:SF6">
    <property type="entry name" value="NAD-CAPPED RNA HYDROLASE NUDT12"/>
    <property type="match status" value="1"/>
</dbReference>
<evidence type="ECO:0000256" key="4">
    <source>
        <dbReference type="ARBA" id="ARBA00012381"/>
    </source>
</evidence>
<reference evidence="11 12" key="1">
    <citation type="submission" date="2019-07" db="EMBL/GenBank/DDBJ databases">
        <title>Whole genome shotgun sequence of Skermanella aerolata NBRC 106429.</title>
        <authorList>
            <person name="Hosoyama A."/>
            <person name="Uohara A."/>
            <person name="Ohji S."/>
            <person name="Ichikawa N."/>
        </authorList>
    </citation>
    <scope>NUCLEOTIDE SEQUENCE [LARGE SCALE GENOMIC DNA]</scope>
    <source>
        <strain evidence="11 12">NBRC 106429</strain>
    </source>
</reference>
<dbReference type="InterPro" id="IPR015375">
    <property type="entry name" value="NADH_PPase-like_N"/>
</dbReference>
<keyword evidence="7" id="KW-0460">Magnesium</keyword>
<comment type="caution">
    <text evidence="11">The sequence shown here is derived from an EMBL/GenBank/DDBJ whole genome shotgun (WGS) entry which is preliminary data.</text>
</comment>
<dbReference type="SUPFAM" id="SSF55811">
    <property type="entry name" value="Nudix"/>
    <property type="match status" value="1"/>
</dbReference>
<dbReference type="InterPro" id="IPR050241">
    <property type="entry name" value="NAD-cap_RNA_hydrolase_NudC"/>
</dbReference>
<evidence type="ECO:0000256" key="8">
    <source>
        <dbReference type="ARBA" id="ARBA00023027"/>
    </source>
</evidence>
<dbReference type="RefSeq" id="WP_044431629.1">
    <property type="nucleotide sequence ID" value="NZ_BJYZ01000027.1"/>
</dbReference>
<dbReference type="EC" id="3.6.1.22" evidence="4"/>
<dbReference type="NCBIfam" id="NF001299">
    <property type="entry name" value="PRK00241.1"/>
    <property type="match status" value="1"/>
</dbReference>
<feature type="domain" description="Nudix hydrolase" evidence="10">
    <location>
        <begin position="167"/>
        <end position="300"/>
    </location>
</feature>
<dbReference type="GO" id="GO:0046872">
    <property type="term" value="F:metal ion binding"/>
    <property type="evidence" value="ECO:0007669"/>
    <property type="project" value="UniProtKB-KW"/>
</dbReference>
<evidence type="ECO:0000256" key="6">
    <source>
        <dbReference type="ARBA" id="ARBA00022801"/>
    </source>
</evidence>
<evidence type="ECO:0000313" key="12">
    <source>
        <dbReference type="Proteomes" id="UP000321523"/>
    </source>
</evidence>
<dbReference type="Pfam" id="PF09297">
    <property type="entry name" value="Zn_ribbon_NUD"/>
    <property type="match status" value="1"/>
</dbReference>
<dbReference type="GO" id="GO:0019677">
    <property type="term" value="P:NAD+ catabolic process"/>
    <property type="evidence" value="ECO:0007669"/>
    <property type="project" value="TreeGrafter"/>
</dbReference>
<evidence type="ECO:0000256" key="2">
    <source>
        <dbReference type="ARBA" id="ARBA00001947"/>
    </source>
</evidence>
<evidence type="ECO:0000256" key="5">
    <source>
        <dbReference type="ARBA" id="ARBA00022723"/>
    </source>
</evidence>
<comment type="cofactor">
    <cofactor evidence="2">
        <name>Zn(2+)</name>
        <dbReference type="ChEBI" id="CHEBI:29105"/>
    </cofactor>
</comment>
<keyword evidence="5" id="KW-0479">Metal-binding</keyword>
<dbReference type="Pfam" id="PF00293">
    <property type="entry name" value="NUDIX"/>
    <property type="match status" value="1"/>
</dbReference>
<dbReference type="OrthoDB" id="9791656at2"/>
<dbReference type="EMBL" id="BJYZ01000027">
    <property type="protein sequence ID" value="GEO41358.1"/>
    <property type="molecule type" value="Genomic_DNA"/>
</dbReference>
<accession>A0A512DY03</accession>
<evidence type="ECO:0000256" key="1">
    <source>
        <dbReference type="ARBA" id="ARBA00001946"/>
    </source>
</evidence>
<evidence type="ECO:0000256" key="3">
    <source>
        <dbReference type="ARBA" id="ARBA00009595"/>
    </source>
</evidence>
<dbReference type="GO" id="GO:0006742">
    <property type="term" value="P:NADP+ catabolic process"/>
    <property type="evidence" value="ECO:0007669"/>
    <property type="project" value="TreeGrafter"/>
</dbReference>
<keyword evidence="8" id="KW-0520">NAD</keyword>
<dbReference type="AlphaFoldDB" id="A0A512DY03"/>
<dbReference type="GO" id="GO:0005829">
    <property type="term" value="C:cytosol"/>
    <property type="evidence" value="ECO:0007669"/>
    <property type="project" value="TreeGrafter"/>
</dbReference>
<keyword evidence="12" id="KW-1185">Reference proteome</keyword>
<dbReference type="InterPro" id="IPR049734">
    <property type="entry name" value="NudC-like_C"/>
</dbReference>
<sequence length="301" mass="33434">MPNKPNFYAGGMLDRVSALRKDQSWIDARRAAAETRIVPVWRAQNFMFGDLEAPRAGLLTAADLPDGAEYFLLGLNGETAYFAVDLSDLEDPATHPSFAGRGSFADLRSFGSLLGHDEGNILAYARGLTWWHSRHRFCGVCGHLTVSAEAGHVRRCTNPDCATSHFPRTDPAVIMLVHDGDRCLLGRQPRFPPGMYSTLAGFVEPGESLEGAVAREVFEESNIRVGEVTYHSSQPWPFPSSLMLGFHAVATTTDIRTEQDELEDAQWFTRSQILGWEEGGPYRLPRADSISRRLIEDWLHG</sequence>
<dbReference type="Proteomes" id="UP000321523">
    <property type="component" value="Unassembled WGS sequence"/>
</dbReference>
<dbReference type="PROSITE" id="PS51462">
    <property type="entry name" value="NUDIX"/>
    <property type="match status" value="1"/>
</dbReference>
<evidence type="ECO:0000256" key="7">
    <source>
        <dbReference type="ARBA" id="ARBA00022842"/>
    </source>
</evidence>
<dbReference type="Pfam" id="PF09296">
    <property type="entry name" value="NUDIX-like"/>
    <property type="match status" value="1"/>
</dbReference>
<evidence type="ECO:0000256" key="9">
    <source>
        <dbReference type="ARBA" id="ARBA00023679"/>
    </source>
</evidence>
<comment type="similarity">
    <text evidence="3">Belongs to the Nudix hydrolase family. NudC subfamily.</text>
</comment>
<keyword evidence="6" id="KW-0378">Hydrolase</keyword>
<name>A0A512DY03_9PROT</name>
<evidence type="ECO:0000313" key="11">
    <source>
        <dbReference type="EMBL" id="GEO41358.1"/>
    </source>
</evidence>
<dbReference type="InterPro" id="IPR015376">
    <property type="entry name" value="Znr_NADH_PPase"/>
</dbReference>
<comment type="cofactor">
    <cofactor evidence="1">
        <name>Mg(2+)</name>
        <dbReference type="ChEBI" id="CHEBI:18420"/>
    </cofactor>
</comment>
<gene>
    <name evidence="11" type="ORF">SAE02_55060</name>
</gene>
<evidence type="ECO:0000259" key="10">
    <source>
        <dbReference type="PROSITE" id="PS51462"/>
    </source>
</evidence>
<proteinExistence type="inferred from homology"/>
<organism evidence="11 12">
    <name type="scientific">Skermanella aerolata</name>
    <dbReference type="NCBI Taxonomy" id="393310"/>
    <lineage>
        <taxon>Bacteria</taxon>
        <taxon>Pseudomonadati</taxon>
        <taxon>Pseudomonadota</taxon>
        <taxon>Alphaproteobacteria</taxon>
        <taxon>Rhodospirillales</taxon>
        <taxon>Azospirillaceae</taxon>
        <taxon>Skermanella</taxon>
    </lineage>
</organism>